<feature type="domain" description="DUF2169" evidence="1">
    <location>
        <begin position="21"/>
        <end position="319"/>
    </location>
</feature>
<dbReference type="Proteomes" id="UP000787568">
    <property type="component" value="Unassembled WGS sequence"/>
</dbReference>
<proteinExistence type="predicted"/>
<accession>A0AAJ1E537</accession>
<organism evidence="2 3">
    <name type="scientific">Pseudomonas chlororaphis subsp. aurantiaca</name>
    <dbReference type="NCBI Taxonomy" id="86192"/>
    <lineage>
        <taxon>Bacteria</taxon>
        <taxon>Pseudomonadati</taxon>
        <taxon>Pseudomonadota</taxon>
        <taxon>Gammaproteobacteria</taxon>
        <taxon>Pseudomonadales</taxon>
        <taxon>Pseudomonadaceae</taxon>
        <taxon>Pseudomonas</taxon>
    </lineage>
</organism>
<sequence>MELLNTTKLVAGYTTSTDKVGREWLVVVAKGTYAIPDRPEREPQLLEDQRPLVMTDIFTGEPGSSAPLYENDFAPGKPRCDVLLNGSCHAPHGKPATVVTVAIKAGSLIKAFKVVGPRAYEAGLLSASPATPQPFTTLPISYNNAYGGVDRTHQDPAKHRWYPLNHAGVGFHPKATAAQLHGKPLPNTEELDNPVTKPQGGYRPMAFGPIGRAWQQRIRWAGTYDQKWLDHQFPFLPADFDTRYFQSSPEDQQIDYPHGGEDVALMNLTRQGRTAFRLPADLRLPVLFLSREDRITEVPAVVDTLLLEPDEGRLTLVWRASIPLRRNIHEVSQVKLGTSCRQMMLDRARDERMRGKRRFKSLAEVVEWSKTTRHPNDLDDD</sequence>
<evidence type="ECO:0000313" key="2">
    <source>
        <dbReference type="EMBL" id="MBU4636653.1"/>
    </source>
</evidence>
<dbReference type="InterPro" id="IPR018683">
    <property type="entry name" value="DUF2169"/>
</dbReference>
<dbReference type="EMBL" id="JAEEFW010000010">
    <property type="protein sequence ID" value="MBU4636653.1"/>
    <property type="molecule type" value="Genomic_DNA"/>
</dbReference>
<dbReference type="Pfam" id="PF09937">
    <property type="entry name" value="DUF2169"/>
    <property type="match status" value="1"/>
</dbReference>
<evidence type="ECO:0000259" key="1">
    <source>
        <dbReference type="Pfam" id="PF09937"/>
    </source>
</evidence>
<dbReference type="RefSeq" id="WP_216311498.1">
    <property type="nucleotide sequence ID" value="NZ_CP177156.1"/>
</dbReference>
<protein>
    <submittedName>
        <fullName evidence="2">DUF2169 domain-containing protein</fullName>
    </submittedName>
</protein>
<reference evidence="2" key="1">
    <citation type="submission" date="2020-12" db="EMBL/GenBank/DDBJ databases">
        <title>Generalized mutagenesis with transposon Tn5. A laboratory procedure for the identification of genes responsible for a bacterial phenotype and its regulation, illustrated with phenazine production in Pseudomonas chlororaphis.</title>
        <authorList>
            <person name="Muzio F."/>
            <person name="Sobrero P."/>
            <person name="Agaras B."/>
            <person name="Valverde C."/>
        </authorList>
    </citation>
    <scope>NUCLEOTIDE SEQUENCE</scope>
    <source>
        <strain evidence="2">SMMP3</strain>
    </source>
</reference>
<comment type="caution">
    <text evidence="2">The sequence shown here is derived from an EMBL/GenBank/DDBJ whole genome shotgun (WGS) entry which is preliminary data.</text>
</comment>
<evidence type="ECO:0000313" key="3">
    <source>
        <dbReference type="Proteomes" id="UP000787568"/>
    </source>
</evidence>
<name>A0AAJ1E537_9PSED</name>
<gene>
    <name evidence="2" type="ORF">I8747_27950</name>
</gene>
<dbReference type="AlphaFoldDB" id="A0AAJ1E537"/>